<proteinExistence type="predicted"/>
<protein>
    <submittedName>
        <fullName evidence="1">Uncharacterized protein</fullName>
    </submittedName>
</protein>
<dbReference type="OrthoDB" id="3280727at2"/>
<evidence type="ECO:0000313" key="2">
    <source>
        <dbReference type="Proteomes" id="UP000317893"/>
    </source>
</evidence>
<organism evidence="1 2">
    <name type="scientific">Lapillicoccus jejuensis</name>
    <dbReference type="NCBI Taxonomy" id="402171"/>
    <lineage>
        <taxon>Bacteria</taxon>
        <taxon>Bacillati</taxon>
        <taxon>Actinomycetota</taxon>
        <taxon>Actinomycetes</taxon>
        <taxon>Micrococcales</taxon>
        <taxon>Intrasporangiaceae</taxon>
        <taxon>Lapillicoccus</taxon>
    </lineage>
</organism>
<dbReference type="AlphaFoldDB" id="A0A542E0K8"/>
<reference evidence="1 2" key="1">
    <citation type="submission" date="2019-06" db="EMBL/GenBank/DDBJ databases">
        <title>Sequencing the genomes of 1000 actinobacteria strains.</title>
        <authorList>
            <person name="Klenk H.-P."/>
        </authorList>
    </citation>
    <scope>NUCLEOTIDE SEQUENCE [LARGE SCALE GENOMIC DNA]</scope>
    <source>
        <strain evidence="1 2">DSM 18607</strain>
    </source>
</reference>
<dbReference type="Proteomes" id="UP000317893">
    <property type="component" value="Unassembled WGS sequence"/>
</dbReference>
<dbReference type="RefSeq" id="WP_141848276.1">
    <property type="nucleotide sequence ID" value="NZ_BAAAPR010000003.1"/>
</dbReference>
<comment type="caution">
    <text evidence="1">The sequence shown here is derived from an EMBL/GenBank/DDBJ whole genome shotgun (WGS) entry which is preliminary data.</text>
</comment>
<gene>
    <name evidence="1" type="ORF">FB458_1904</name>
</gene>
<dbReference type="EMBL" id="VFMN01000001">
    <property type="protein sequence ID" value="TQJ08809.1"/>
    <property type="molecule type" value="Genomic_DNA"/>
</dbReference>
<evidence type="ECO:0000313" key="1">
    <source>
        <dbReference type="EMBL" id="TQJ08809.1"/>
    </source>
</evidence>
<accession>A0A542E0K8</accession>
<name>A0A542E0K8_9MICO</name>
<keyword evidence="2" id="KW-1185">Reference proteome</keyword>
<sequence>MGDVRFTCRRCGGTLTRPVRRLEAVPERHHDGGFEFDPTMAQGTWATEPRRVVPTDDGRSVTIDSFLVLNREDLTDLTDHPDPRRHVGCCGRDGGHGPNIVCPRCGAEIGVIRDDCWTPQEVRLDPSAVRIVDLPPGPYA</sequence>